<evidence type="ECO:0000256" key="1">
    <source>
        <dbReference type="SAM" id="SignalP"/>
    </source>
</evidence>
<feature type="signal peptide" evidence="1">
    <location>
        <begin position="1"/>
        <end position="16"/>
    </location>
</feature>
<sequence length="255" mass="27991">MLCLCIFSSFAVTLDSETKAAANIPQDARFFAWCYPVVDVGTRLPSTGEGTFLQYGGYLYFDDSREAIATNGVAPAALGTLGLMFVRVCHAGAQEFGGFQEITLKALSDKGATHFAWMRPEEFADEVASADGCFVYKFRSGGPKYFPVVAKPVFTPDMLQEELDETEAWVVIRTALPTVERPVIFSKDKSFMENMENSGDRNLAVSADNTVSVVGDTGSPISYAEWQQCHEPATLAKPWIIHVVSRPPPAFPSYR</sequence>
<organism evidence="2 3">
    <name type="scientific">Prorocentrum cordatum</name>
    <dbReference type="NCBI Taxonomy" id="2364126"/>
    <lineage>
        <taxon>Eukaryota</taxon>
        <taxon>Sar</taxon>
        <taxon>Alveolata</taxon>
        <taxon>Dinophyceae</taxon>
        <taxon>Prorocentrales</taxon>
        <taxon>Prorocentraceae</taxon>
        <taxon>Prorocentrum</taxon>
    </lineage>
</organism>
<feature type="chain" id="PRO_5046924880" evidence="1">
    <location>
        <begin position="17"/>
        <end position="255"/>
    </location>
</feature>
<dbReference type="Proteomes" id="UP001189429">
    <property type="component" value="Unassembled WGS sequence"/>
</dbReference>
<gene>
    <name evidence="2" type="ORF">PCOR1329_LOCUS48783</name>
</gene>
<accession>A0ABN9UKH7</accession>
<protein>
    <submittedName>
        <fullName evidence="2">Uncharacterized protein</fullName>
    </submittedName>
</protein>
<reference evidence="2" key="1">
    <citation type="submission" date="2023-10" db="EMBL/GenBank/DDBJ databases">
        <authorList>
            <person name="Chen Y."/>
            <person name="Shah S."/>
            <person name="Dougan E. K."/>
            <person name="Thang M."/>
            <person name="Chan C."/>
        </authorList>
    </citation>
    <scope>NUCLEOTIDE SEQUENCE [LARGE SCALE GENOMIC DNA]</scope>
</reference>
<keyword evidence="3" id="KW-1185">Reference proteome</keyword>
<evidence type="ECO:0000313" key="3">
    <source>
        <dbReference type="Proteomes" id="UP001189429"/>
    </source>
</evidence>
<keyword evidence="1" id="KW-0732">Signal</keyword>
<name>A0ABN9UKH7_9DINO</name>
<comment type="caution">
    <text evidence="2">The sequence shown here is derived from an EMBL/GenBank/DDBJ whole genome shotgun (WGS) entry which is preliminary data.</text>
</comment>
<proteinExistence type="predicted"/>
<dbReference type="EMBL" id="CAUYUJ010015898">
    <property type="protein sequence ID" value="CAK0859398.1"/>
    <property type="molecule type" value="Genomic_DNA"/>
</dbReference>
<evidence type="ECO:0000313" key="2">
    <source>
        <dbReference type="EMBL" id="CAK0859398.1"/>
    </source>
</evidence>